<gene>
    <name evidence="2" type="ORF">ACFOOL_01855</name>
</gene>
<protein>
    <submittedName>
        <fullName evidence="2">Uncharacterized protein</fullName>
    </submittedName>
</protein>
<organism evidence="2 3">
    <name type="scientific">Devosia honganensis</name>
    <dbReference type="NCBI Taxonomy" id="1610527"/>
    <lineage>
        <taxon>Bacteria</taxon>
        <taxon>Pseudomonadati</taxon>
        <taxon>Pseudomonadota</taxon>
        <taxon>Alphaproteobacteria</taxon>
        <taxon>Hyphomicrobiales</taxon>
        <taxon>Devosiaceae</taxon>
        <taxon>Devosia</taxon>
    </lineage>
</organism>
<evidence type="ECO:0000313" key="2">
    <source>
        <dbReference type="EMBL" id="MFC3703498.1"/>
    </source>
</evidence>
<accession>A0ABV7WZ70</accession>
<keyword evidence="3" id="KW-1185">Reference proteome</keyword>
<reference evidence="3" key="1">
    <citation type="journal article" date="2019" name="Int. J. Syst. Evol. Microbiol.">
        <title>The Global Catalogue of Microorganisms (GCM) 10K type strain sequencing project: providing services to taxonomists for standard genome sequencing and annotation.</title>
        <authorList>
            <consortium name="The Broad Institute Genomics Platform"/>
            <consortium name="The Broad Institute Genome Sequencing Center for Infectious Disease"/>
            <person name="Wu L."/>
            <person name="Ma J."/>
        </authorList>
    </citation>
    <scope>NUCLEOTIDE SEQUENCE [LARGE SCALE GENOMIC DNA]</scope>
    <source>
        <strain evidence="3">KCTC 42281</strain>
    </source>
</reference>
<keyword evidence="1" id="KW-0472">Membrane</keyword>
<dbReference type="Proteomes" id="UP001595613">
    <property type="component" value="Unassembled WGS sequence"/>
</dbReference>
<evidence type="ECO:0000313" key="3">
    <source>
        <dbReference type="Proteomes" id="UP001595613"/>
    </source>
</evidence>
<name>A0ABV7WZ70_9HYPH</name>
<evidence type="ECO:0000256" key="1">
    <source>
        <dbReference type="SAM" id="Phobius"/>
    </source>
</evidence>
<comment type="caution">
    <text evidence="2">The sequence shown here is derived from an EMBL/GenBank/DDBJ whole genome shotgun (WGS) entry which is preliminary data.</text>
</comment>
<dbReference type="EMBL" id="JBHRYD010000001">
    <property type="protein sequence ID" value="MFC3703498.1"/>
    <property type="molecule type" value="Genomic_DNA"/>
</dbReference>
<sequence>MQHLEVRTLEEAGRASAVWSGEHIGNQPRFAEVAVALLPASLILATATALLVALL</sequence>
<keyword evidence="1" id="KW-0812">Transmembrane</keyword>
<dbReference type="RefSeq" id="WP_380094350.1">
    <property type="nucleotide sequence ID" value="NZ_JBHRYD010000001.1"/>
</dbReference>
<keyword evidence="1" id="KW-1133">Transmembrane helix</keyword>
<proteinExistence type="predicted"/>
<feature type="transmembrane region" description="Helical" evidence="1">
    <location>
        <begin position="33"/>
        <end position="54"/>
    </location>
</feature>